<proteinExistence type="inferred from homology"/>
<dbReference type="GO" id="GO:0000286">
    <property type="term" value="F:alanine dehydrogenase activity"/>
    <property type="evidence" value="ECO:0007669"/>
    <property type="project" value="UniProtKB-UniRule"/>
</dbReference>
<comment type="catalytic activity">
    <reaction evidence="8">
        <text>L-alanine + NAD(+) + H2O = pyruvate + NH4(+) + NADH + H(+)</text>
        <dbReference type="Rhea" id="RHEA:18405"/>
        <dbReference type="ChEBI" id="CHEBI:15361"/>
        <dbReference type="ChEBI" id="CHEBI:15377"/>
        <dbReference type="ChEBI" id="CHEBI:15378"/>
        <dbReference type="ChEBI" id="CHEBI:28938"/>
        <dbReference type="ChEBI" id="CHEBI:57540"/>
        <dbReference type="ChEBI" id="CHEBI:57945"/>
        <dbReference type="ChEBI" id="CHEBI:57972"/>
        <dbReference type="EC" id="1.4.1.1"/>
    </reaction>
</comment>
<dbReference type="Pfam" id="PF01262">
    <property type="entry name" value="AlaDh_PNT_C"/>
    <property type="match status" value="1"/>
</dbReference>
<feature type="binding site" evidence="10">
    <location>
        <position position="15"/>
    </location>
    <ligand>
        <name>substrate</name>
    </ligand>
</feature>
<dbReference type="EMBL" id="AHAE01000002">
    <property type="protein sequence ID" value="EJZ83032.1"/>
    <property type="molecule type" value="Genomic_DNA"/>
</dbReference>
<evidence type="ECO:0000259" key="12">
    <source>
        <dbReference type="SMART" id="SM01002"/>
    </source>
</evidence>
<evidence type="ECO:0000256" key="6">
    <source>
        <dbReference type="ARBA" id="ARBA00065528"/>
    </source>
</evidence>
<evidence type="ECO:0000256" key="3">
    <source>
        <dbReference type="ARBA" id="ARBA00012897"/>
    </source>
</evidence>
<keyword evidence="11" id="KW-0547">Nucleotide-binding</keyword>
<gene>
    <name evidence="14" type="primary">ald</name>
    <name evidence="14" type="ORF">BN46_0443</name>
    <name evidence="15" type="ORF">HMPREF9719_00027</name>
</gene>
<dbReference type="Pfam" id="PF05222">
    <property type="entry name" value="AlaDh_PNT_N"/>
    <property type="match status" value="1"/>
</dbReference>
<feature type="binding site" evidence="11">
    <location>
        <position position="220"/>
    </location>
    <ligand>
        <name>NAD(+)</name>
        <dbReference type="ChEBI" id="CHEBI:57540"/>
    </ligand>
</feature>
<dbReference type="PANTHER" id="PTHR42795:SF1">
    <property type="entry name" value="ALANINE DEHYDROGENASE"/>
    <property type="match status" value="1"/>
</dbReference>
<feature type="binding site" evidence="11">
    <location>
        <begin position="267"/>
        <end position="270"/>
    </location>
    <ligand>
        <name>NAD(+)</name>
        <dbReference type="ChEBI" id="CHEBI:57540"/>
    </ligand>
</feature>
<organism evidence="14 17">
    <name type="scientific">Corynebacterium otitidis ATCC 51513</name>
    <dbReference type="NCBI Taxonomy" id="883169"/>
    <lineage>
        <taxon>Bacteria</taxon>
        <taxon>Bacillati</taxon>
        <taxon>Actinomycetota</taxon>
        <taxon>Actinomycetes</taxon>
        <taxon>Mycobacteriales</taxon>
        <taxon>Corynebacteriaceae</taxon>
        <taxon>Corynebacterium</taxon>
    </lineage>
</organism>
<evidence type="ECO:0000256" key="5">
    <source>
        <dbReference type="ARBA" id="ARBA00023027"/>
    </source>
</evidence>
<dbReference type="InterPro" id="IPR008141">
    <property type="entry name" value="Ala_DH"/>
</dbReference>
<evidence type="ECO:0000313" key="16">
    <source>
        <dbReference type="Proteomes" id="UP000006078"/>
    </source>
</evidence>
<dbReference type="EC" id="1.4.1.1" evidence="3 8"/>
<feature type="binding site" evidence="11">
    <location>
        <begin position="239"/>
        <end position="240"/>
    </location>
    <ligand>
        <name>NAD(+)</name>
        <dbReference type="ChEBI" id="CHEBI:57540"/>
    </ligand>
</feature>
<evidence type="ECO:0000256" key="7">
    <source>
        <dbReference type="ARBA" id="ARBA00072341"/>
    </source>
</evidence>
<dbReference type="InterPro" id="IPR007698">
    <property type="entry name" value="AlaDH/PNT_NAD(H)-bd"/>
</dbReference>
<dbReference type="EMBL" id="CAJZ01000064">
    <property type="protein sequence ID" value="CCI83191.1"/>
    <property type="molecule type" value="Genomic_DNA"/>
</dbReference>
<feature type="binding site" evidence="10">
    <location>
        <position position="75"/>
    </location>
    <ligand>
        <name>substrate</name>
    </ligand>
</feature>
<evidence type="ECO:0000259" key="13">
    <source>
        <dbReference type="SMART" id="SM01003"/>
    </source>
</evidence>
<dbReference type="RefSeq" id="WP_004599917.1">
    <property type="nucleotide sequence ID" value="NZ_HF541865.1"/>
</dbReference>
<dbReference type="Gene3D" id="3.40.50.720">
    <property type="entry name" value="NAD(P)-binding Rossmann-like Domain"/>
    <property type="match status" value="2"/>
</dbReference>
<evidence type="ECO:0000256" key="1">
    <source>
        <dbReference type="ARBA" id="ARBA00005206"/>
    </source>
</evidence>
<comment type="similarity">
    <text evidence="2 8">Belongs to the AlaDH/PNT family.</text>
</comment>
<dbReference type="SUPFAM" id="SSF51735">
    <property type="entry name" value="NAD(P)-binding Rossmann-fold domains"/>
    <property type="match status" value="1"/>
</dbReference>
<evidence type="ECO:0000256" key="2">
    <source>
        <dbReference type="ARBA" id="ARBA00005689"/>
    </source>
</evidence>
<dbReference type="CDD" id="cd05305">
    <property type="entry name" value="L-AlaDH"/>
    <property type="match status" value="1"/>
</dbReference>
<feature type="binding site" evidence="11">
    <location>
        <position position="279"/>
    </location>
    <ligand>
        <name>NAD(+)</name>
        <dbReference type="ChEBI" id="CHEBI:57540"/>
    </ligand>
</feature>
<feature type="binding site" evidence="11">
    <location>
        <begin position="298"/>
        <end position="301"/>
    </location>
    <ligand>
        <name>NAD(+)</name>
        <dbReference type="ChEBI" id="CHEBI:57540"/>
    </ligand>
</feature>
<dbReference type="NCBIfam" id="TIGR00518">
    <property type="entry name" value="alaDH"/>
    <property type="match status" value="1"/>
</dbReference>
<dbReference type="PATRIC" id="fig|883169.3.peg.26"/>
<comment type="subunit">
    <text evidence="6">Homohexamer. Trimer of dimers.</text>
</comment>
<feature type="binding site" evidence="11">
    <location>
        <position position="198"/>
    </location>
    <ligand>
        <name>NAD(+)</name>
        <dbReference type="ChEBI" id="CHEBI:57540"/>
    </ligand>
</feature>
<sequence>MIIGIPKEIMNNEGRVALAPNGVEVLVGDGHDVLVEAGAGAASSFGDEAYRAAGAEVVATAEEAWGRADLVIKVKQPLPEEHRYLRADLTVFTYLHLAAEEELTRALVDSGATSIAYETVRGRAGDLPLLAPMSEVAGRLSVIEGAHHLKSVHGGRGVLLPGVPGTPPGKVVVIGGGHVGQAAVAMAHGLRGDVTVLDVNPAALRAIDQQYHGAVRTLFSDPVTVAQEVATADLVVGAVLVTGRRAPKLVSHEQALNMRPGAVVVDVAIDQGGCFEDSRPTSHDEPTFTVGETLFYCVPNMPGAVAHTSTRALGSVTLPYIRRIAADGVDRALAADAGLGEGLMTRGGSLVNEAVAQSLNL</sequence>
<dbReference type="eggNOG" id="COG0686">
    <property type="taxonomic scope" value="Bacteria"/>
</dbReference>
<dbReference type="UniPathway" id="UPA00527">
    <property type="reaction ID" value="UER00585"/>
</dbReference>
<accession>I7JVQ2</accession>
<evidence type="ECO:0000256" key="4">
    <source>
        <dbReference type="ARBA" id="ARBA00023002"/>
    </source>
</evidence>
<comment type="caution">
    <text evidence="14">The sequence shown here is derived from an EMBL/GenBank/DDBJ whole genome shotgun (WGS) entry which is preliminary data.</text>
</comment>
<dbReference type="HOGENOM" id="CLU_003376_3_0_11"/>
<dbReference type="SMART" id="SM01002">
    <property type="entry name" value="AlaDh_PNT_C"/>
    <property type="match status" value="1"/>
</dbReference>
<dbReference type="SUPFAM" id="SSF52283">
    <property type="entry name" value="Formate/glycerate dehydrogenase catalytic domain-like"/>
    <property type="match status" value="1"/>
</dbReference>
<reference evidence="14 17" key="1">
    <citation type="journal article" date="2012" name="J. Bacteriol.">
        <title>Draft Genome Sequence of Turicella otitidis ATCC 51513, Isolated from Middle Ear Fluid from a Child with Otitis Media.</title>
        <authorList>
            <person name="Brinkrolf K."/>
            <person name="Schneider J."/>
            <person name="Knecht M."/>
            <person name="Ruckert C."/>
            <person name="Tauch A."/>
        </authorList>
    </citation>
    <scope>NUCLEOTIDE SEQUENCE [LARGE SCALE GENOMIC DNA]</scope>
    <source>
        <strain evidence="14 17">ATCC 51513</strain>
    </source>
</reference>
<feature type="domain" description="Alanine dehydrogenase/pyridine nucleotide transhydrogenase NAD(H)-binding" evidence="12">
    <location>
        <begin position="149"/>
        <end position="297"/>
    </location>
</feature>
<dbReference type="GO" id="GO:0042853">
    <property type="term" value="P:L-alanine catabolic process"/>
    <property type="evidence" value="ECO:0007669"/>
    <property type="project" value="UniProtKB-UniPathway"/>
</dbReference>
<dbReference type="STRING" id="29321.AAV33_05235"/>
<dbReference type="AlphaFoldDB" id="I7JVQ2"/>
<evidence type="ECO:0000256" key="10">
    <source>
        <dbReference type="PIRSR" id="PIRSR000183-2"/>
    </source>
</evidence>
<dbReference type="InterPro" id="IPR036291">
    <property type="entry name" value="NAD(P)-bd_dom_sf"/>
</dbReference>
<keyword evidence="4 8" id="KW-0560">Oxidoreductase</keyword>
<comment type="pathway">
    <text evidence="1 8">Amino-acid degradation; L-alanine degradation via dehydrogenase pathway; NH(3) and pyruvate from L-alanine: step 1/1.</text>
</comment>
<name>I7JVQ2_9CORY</name>
<evidence type="ECO:0000256" key="11">
    <source>
        <dbReference type="PIRSR" id="PIRSR000183-3"/>
    </source>
</evidence>
<reference evidence="15 16" key="2">
    <citation type="submission" date="2012-08" db="EMBL/GenBank/DDBJ databases">
        <title>The Genome Sequence of Turicella otitidis ATCC 51513.</title>
        <authorList>
            <consortium name="The Broad Institute Genome Sequencing Platform"/>
            <person name="Earl A."/>
            <person name="Ward D."/>
            <person name="Feldgarden M."/>
            <person name="Gevers D."/>
            <person name="Huys G."/>
            <person name="Walker B."/>
            <person name="Young S.K."/>
            <person name="Zeng Q."/>
            <person name="Gargeya S."/>
            <person name="Fitzgerald M."/>
            <person name="Haas B."/>
            <person name="Abouelleil A."/>
            <person name="Alvarado L."/>
            <person name="Arachchi H.M."/>
            <person name="Berlin A.M."/>
            <person name="Chapman S.B."/>
            <person name="Goldberg J."/>
            <person name="Griggs A."/>
            <person name="Gujja S."/>
            <person name="Hansen M."/>
            <person name="Howarth C."/>
            <person name="Imamovic A."/>
            <person name="Larimer J."/>
            <person name="McCowen C."/>
            <person name="Montmayeur A."/>
            <person name="Murphy C."/>
            <person name="Neiman D."/>
            <person name="Pearson M."/>
            <person name="Priest M."/>
            <person name="Roberts A."/>
            <person name="Saif S."/>
            <person name="Shea T."/>
            <person name="Sisk P."/>
            <person name="Sykes S."/>
            <person name="Wortman J."/>
            <person name="Nusbaum C."/>
            <person name="Birren B."/>
        </authorList>
    </citation>
    <scope>NUCLEOTIDE SEQUENCE [LARGE SCALE GENOMIC DNA]</scope>
    <source>
        <strain evidence="15 16">ATCC 51513</strain>
    </source>
</reference>
<keyword evidence="5 8" id="KW-0520">NAD</keyword>
<feature type="binding site" evidence="11">
    <location>
        <position position="134"/>
    </location>
    <ligand>
        <name>NAD(+)</name>
        <dbReference type="ChEBI" id="CHEBI:57540"/>
    </ligand>
</feature>
<dbReference type="FunFam" id="3.40.50.720:FF:000049">
    <property type="entry name" value="Alanine dehydrogenase"/>
    <property type="match status" value="1"/>
</dbReference>
<evidence type="ECO:0000256" key="9">
    <source>
        <dbReference type="PIRSR" id="PIRSR000183-1"/>
    </source>
</evidence>
<dbReference type="PIRSF" id="PIRSF000183">
    <property type="entry name" value="Alanine_dh"/>
    <property type="match status" value="1"/>
</dbReference>
<dbReference type="InterPro" id="IPR007886">
    <property type="entry name" value="AlaDH/PNT_N"/>
</dbReference>
<dbReference type="SMART" id="SM01003">
    <property type="entry name" value="AlaDh_PNT_N"/>
    <property type="match status" value="1"/>
</dbReference>
<dbReference type="PANTHER" id="PTHR42795">
    <property type="entry name" value="ALANINE DEHYDROGENASE"/>
    <property type="match status" value="1"/>
</dbReference>
<evidence type="ECO:0000313" key="14">
    <source>
        <dbReference type="EMBL" id="CCI83191.1"/>
    </source>
</evidence>
<protein>
    <recommendedName>
        <fullName evidence="7 8">Alanine dehydrogenase</fullName>
        <ecNumber evidence="3 8">1.4.1.1</ecNumber>
    </recommendedName>
</protein>
<feature type="active site" description="Proton donor/acceptor" evidence="9">
    <location>
        <position position="96"/>
    </location>
</feature>
<feature type="domain" description="Alanine dehydrogenase/pyridine nucleotide transhydrogenase N-terminal" evidence="13">
    <location>
        <begin position="4"/>
        <end position="137"/>
    </location>
</feature>
<dbReference type="OrthoDB" id="9804592at2"/>
<keyword evidence="16" id="KW-1185">Reference proteome</keyword>
<dbReference type="GO" id="GO:0005886">
    <property type="term" value="C:plasma membrane"/>
    <property type="evidence" value="ECO:0007669"/>
    <property type="project" value="TreeGrafter"/>
</dbReference>
<dbReference type="Proteomes" id="UP000011016">
    <property type="component" value="Unassembled WGS sequence"/>
</dbReference>
<feature type="active site" description="Proton donor/acceptor" evidence="9">
    <location>
        <position position="270"/>
    </location>
</feature>
<dbReference type="Proteomes" id="UP000006078">
    <property type="component" value="Unassembled WGS sequence"/>
</dbReference>
<evidence type="ECO:0000256" key="8">
    <source>
        <dbReference type="PIRNR" id="PIRNR000183"/>
    </source>
</evidence>
<evidence type="ECO:0000313" key="15">
    <source>
        <dbReference type="EMBL" id="EJZ83032.1"/>
    </source>
</evidence>
<comment type="function">
    <text evidence="8">Catalyzes the reversible reductive amination of pyruvate to L-alanine.</text>
</comment>
<evidence type="ECO:0000313" key="17">
    <source>
        <dbReference type="Proteomes" id="UP000011016"/>
    </source>
</evidence>
<dbReference type="GO" id="GO:0000166">
    <property type="term" value="F:nucleotide binding"/>
    <property type="evidence" value="ECO:0007669"/>
    <property type="project" value="UniProtKB-KW"/>
</dbReference>